<keyword evidence="2" id="KW-1185">Reference proteome</keyword>
<dbReference type="InterPro" id="IPR058870">
    <property type="entry name" value="YuzC"/>
</dbReference>
<dbReference type="Proteomes" id="UP000297982">
    <property type="component" value="Unassembled WGS sequence"/>
</dbReference>
<dbReference type="Pfam" id="PF26344">
    <property type="entry name" value="YuzC"/>
    <property type="match status" value="1"/>
</dbReference>
<dbReference type="RefSeq" id="WP_079480233.1">
    <property type="nucleotide sequence ID" value="NZ_FVYZ01000004.1"/>
</dbReference>
<protein>
    <submittedName>
        <fullName evidence="1">Uncharacterized protein</fullName>
    </submittedName>
</protein>
<evidence type="ECO:0000313" key="2">
    <source>
        <dbReference type="Proteomes" id="UP000297982"/>
    </source>
</evidence>
<dbReference type="STRING" id="192814.GCA_900166575_01876"/>
<accession>A0A4Z0H384</accession>
<reference evidence="1 2" key="1">
    <citation type="journal article" date="2003" name="Int. J. Syst. Evol. Microbiol.">
        <title>Halobacillus salinus sp. nov., isolated from a salt lake on the coast of the East Sea in Korea.</title>
        <authorList>
            <person name="Yoon J.H."/>
            <person name="Kang K.H."/>
            <person name="Park Y.H."/>
        </authorList>
    </citation>
    <scope>NUCLEOTIDE SEQUENCE [LARGE SCALE GENOMIC DNA]</scope>
    <source>
        <strain evidence="1 2">HSL-3</strain>
    </source>
</reference>
<dbReference type="OrthoDB" id="2615349at2"/>
<sequence length="98" mass="11223">MYPYYRPLPPVNPDQFASSAKEMEQVLKEGRTITKKVEDSTSFASSLMTAAQQSNYEEVKRLIKTLAVSSKVDVTFTPDSLKVKLNRQDSKLTLTYRW</sequence>
<dbReference type="AlphaFoldDB" id="A0A4Z0H384"/>
<evidence type="ECO:0000313" key="1">
    <source>
        <dbReference type="EMBL" id="TGB04848.1"/>
    </source>
</evidence>
<proteinExistence type="predicted"/>
<dbReference type="EMBL" id="SRJC01000001">
    <property type="protein sequence ID" value="TGB04848.1"/>
    <property type="molecule type" value="Genomic_DNA"/>
</dbReference>
<comment type="caution">
    <text evidence="1">The sequence shown here is derived from an EMBL/GenBank/DDBJ whole genome shotgun (WGS) entry which is preliminary data.</text>
</comment>
<organism evidence="1 2">
    <name type="scientific">Halobacillus salinus</name>
    <dbReference type="NCBI Taxonomy" id="192814"/>
    <lineage>
        <taxon>Bacteria</taxon>
        <taxon>Bacillati</taxon>
        <taxon>Bacillota</taxon>
        <taxon>Bacilli</taxon>
        <taxon>Bacillales</taxon>
        <taxon>Bacillaceae</taxon>
        <taxon>Halobacillus</taxon>
    </lineage>
</organism>
<name>A0A4Z0H384_9BACI</name>
<gene>
    <name evidence="1" type="ORF">E4663_07600</name>
</gene>